<evidence type="ECO:0000313" key="4">
    <source>
        <dbReference type="EMBL" id="CAK7921801.1"/>
    </source>
</evidence>
<accession>A0ABP0ELB2</accession>
<evidence type="ECO:0000256" key="2">
    <source>
        <dbReference type="SAM" id="MobiDB-lite"/>
    </source>
</evidence>
<gene>
    <name evidence="4" type="ORF">CAAN4_H18470</name>
</gene>
<dbReference type="InterPro" id="IPR003114">
    <property type="entry name" value="Phox_assoc"/>
</dbReference>
<dbReference type="PANTHER" id="PTHR22775">
    <property type="entry name" value="SORTING NEXIN"/>
    <property type="match status" value="1"/>
</dbReference>
<dbReference type="Pfam" id="PF02194">
    <property type="entry name" value="PXA"/>
    <property type="match status" value="1"/>
</dbReference>
<reference evidence="4 5" key="1">
    <citation type="submission" date="2024-01" db="EMBL/GenBank/DDBJ databases">
        <authorList>
            <consortium name="Genoscope - CEA"/>
            <person name="William W."/>
        </authorList>
    </citation>
    <scope>NUCLEOTIDE SEQUENCE [LARGE SCALE GENOMIC DNA]</scope>
    <source>
        <strain evidence="4 5">29B2s-10</strain>
    </source>
</reference>
<feature type="coiled-coil region" evidence="1">
    <location>
        <begin position="156"/>
        <end position="183"/>
    </location>
</feature>
<feature type="domain" description="PXA" evidence="3">
    <location>
        <begin position="80"/>
        <end position="275"/>
    </location>
</feature>
<organism evidence="4 5">
    <name type="scientific">[Candida] anglica</name>
    <dbReference type="NCBI Taxonomy" id="148631"/>
    <lineage>
        <taxon>Eukaryota</taxon>
        <taxon>Fungi</taxon>
        <taxon>Dikarya</taxon>
        <taxon>Ascomycota</taxon>
        <taxon>Saccharomycotina</taxon>
        <taxon>Pichiomycetes</taxon>
        <taxon>Debaryomycetaceae</taxon>
        <taxon>Kurtzmaniella</taxon>
    </lineage>
</organism>
<evidence type="ECO:0000313" key="5">
    <source>
        <dbReference type="Proteomes" id="UP001497600"/>
    </source>
</evidence>
<dbReference type="PROSITE" id="PS51207">
    <property type="entry name" value="PXA"/>
    <property type="match status" value="1"/>
</dbReference>
<name>A0ABP0ELB2_9ASCO</name>
<dbReference type="PANTHER" id="PTHR22775:SF3">
    <property type="entry name" value="SORTING NEXIN-13"/>
    <property type="match status" value="1"/>
</dbReference>
<dbReference type="Proteomes" id="UP001497600">
    <property type="component" value="Chromosome H"/>
</dbReference>
<keyword evidence="5" id="KW-1185">Reference proteome</keyword>
<dbReference type="EMBL" id="OZ004260">
    <property type="protein sequence ID" value="CAK7921801.1"/>
    <property type="molecule type" value="Genomic_DNA"/>
</dbReference>
<dbReference type="SMART" id="SM00313">
    <property type="entry name" value="PXA"/>
    <property type="match status" value="1"/>
</dbReference>
<proteinExistence type="predicted"/>
<feature type="region of interest" description="Disordered" evidence="2">
    <location>
        <begin position="1"/>
        <end position="36"/>
    </location>
</feature>
<evidence type="ECO:0000256" key="1">
    <source>
        <dbReference type="SAM" id="Coils"/>
    </source>
</evidence>
<protein>
    <recommendedName>
        <fullName evidence="3">PXA domain-containing protein</fullName>
    </recommendedName>
</protein>
<evidence type="ECO:0000259" key="3">
    <source>
        <dbReference type="PROSITE" id="PS51207"/>
    </source>
</evidence>
<keyword evidence="1" id="KW-0175">Coiled coil</keyword>
<sequence>MERRRPGSISNRKRISAQFGRSYGNSTIKKRSKDHNKNKLNESDEFKLLCKLFVPRNQNLLKRVSSKQLMEHLPVLIPDYPLSNYELHIFIALILNKFVISWYINKLNIDNMEFINEIYSNMCFIIKEIVRRSGDLDVIDIINQLVHQFNGHLKDFEILESRQEEFDQEVQEQEKEKEQEQELPNSIDKIIINSYTVSKHIMFQDGDLIYYRILCKNILNCLFDGSKNNPISSPIVEGLLISILSDLILYKIVNKVSDPEFILNRINLLLCKLKERKNNKNNGNKDKQSSILKKIPIIYNETVGFISNILMKSDNTKSLKYSNYLIYDSPIFKLFDIITNFSNRKPLLVGALLSLKSYVHGWKDTIEYLVRDKIQQYLKSSEINSDKNISSVVESIRIGLFEDDKEQQMEDNERAKENGIKENENMNEHEKLQQIMNNIKLNSVSFHINQSSIKTFSYHDLNKLLTIKSIDILIKELFPELTG</sequence>